<keyword evidence="3" id="KW-0804">Transcription</keyword>
<evidence type="ECO:0000313" key="5">
    <source>
        <dbReference type="EMBL" id="AXK42396.1"/>
    </source>
</evidence>
<dbReference type="InterPro" id="IPR036388">
    <property type="entry name" value="WH-like_DNA-bd_sf"/>
</dbReference>
<keyword evidence="2" id="KW-0238">DNA-binding</keyword>
<dbReference type="InterPro" id="IPR016032">
    <property type="entry name" value="Sig_transdc_resp-reg_C-effctor"/>
</dbReference>
<name>A0A345YEP4_9SPHN</name>
<evidence type="ECO:0000259" key="4">
    <source>
        <dbReference type="SMART" id="SM00421"/>
    </source>
</evidence>
<dbReference type="SUPFAM" id="SSF46894">
    <property type="entry name" value="C-terminal effector domain of the bipartite response regulators"/>
    <property type="match status" value="1"/>
</dbReference>
<gene>
    <name evidence="5" type="ORF">DVR09_08670</name>
</gene>
<dbReference type="OrthoDB" id="9814495at2"/>
<dbReference type="GO" id="GO:0003677">
    <property type="term" value="F:DNA binding"/>
    <property type="evidence" value="ECO:0007669"/>
    <property type="project" value="UniProtKB-KW"/>
</dbReference>
<dbReference type="KEGG" id="err:DVR09_08670"/>
<dbReference type="RefSeq" id="WP_115416577.1">
    <property type="nucleotide sequence ID" value="NZ_CP031357.1"/>
</dbReference>
<keyword evidence="1" id="KW-0805">Transcription regulation</keyword>
<dbReference type="Proteomes" id="UP000254508">
    <property type="component" value="Chromosome"/>
</dbReference>
<dbReference type="EMBL" id="CP031357">
    <property type="protein sequence ID" value="AXK42396.1"/>
    <property type="molecule type" value="Genomic_DNA"/>
</dbReference>
<organism evidence="5 6">
    <name type="scientific">Erythrobacter aureus</name>
    <dbReference type="NCBI Taxonomy" id="2182384"/>
    <lineage>
        <taxon>Bacteria</taxon>
        <taxon>Pseudomonadati</taxon>
        <taxon>Pseudomonadota</taxon>
        <taxon>Alphaproteobacteria</taxon>
        <taxon>Sphingomonadales</taxon>
        <taxon>Erythrobacteraceae</taxon>
        <taxon>Erythrobacter/Porphyrobacter group</taxon>
        <taxon>Erythrobacter</taxon>
    </lineage>
</organism>
<dbReference type="GO" id="GO:0006355">
    <property type="term" value="P:regulation of DNA-templated transcription"/>
    <property type="evidence" value="ECO:0007669"/>
    <property type="project" value="InterPro"/>
</dbReference>
<dbReference type="PANTHER" id="PTHR44688">
    <property type="entry name" value="DNA-BINDING TRANSCRIPTIONAL ACTIVATOR DEVR_DOSR"/>
    <property type="match status" value="1"/>
</dbReference>
<feature type="domain" description="HTH luxR-type" evidence="4">
    <location>
        <begin position="30"/>
        <end position="87"/>
    </location>
</feature>
<dbReference type="InterPro" id="IPR000792">
    <property type="entry name" value="Tscrpt_reg_LuxR_C"/>
</dbReference>
<dbReference type="Gene3D" id="1.10.10.10">
    <property type="entry name" value="Winged helix-like DNA-binding domain superfamily/Winged helix DNA-binding domain"/>
    <property type="match status" value="1"/>
</dbReference>
<protein>
    <submittedName>
        <fullName evidence="5">LuxR family transcriptional regulator</fullName>
    </submittedName>
</protein>
<dbReference type="CDD" id="cd06170">
    <property type="entry name" value="LuxR_C_like"/>
    <property type="match status" value="1"/>
</dbReference>
<dbReference type="AlphaFoldDB" id="A0A345YEP4"/>
<dbReference type="Pfam" id="PF00196">
    <property type="entry name" value="GerE"/>
    <property type="match status" value="1"/>
</dbReference>
<evidence type="ECO:0000256" key="3">
    <source>
        <dbReference type="ARBA" id="ARBA00023163"/>
    </source>
</evidence>
<dbReference type="PANTHER" id="PTHR44688:SF16">
    <property type="entry name" value="DNA-BINDING TRANSCRIPTIONAL ACTIVATOR DEVR_DOSR"/>
    <property type="match status" value="1"/>
</dbReference>
<evidence type="ECO:0000256" key="2">
    <source>
        <dbReference type="ARBA" id="ARBA00023125"/>
    </source>
</evidence>
<evidence type="ECO:0000256" key="1">
    <source>
        <dbReference type="ARBA" id="ARBA00023015"/>
    </source>
</evidence>
<accession>A0A345YEP4</accession>
<dbReference type="SMART" id="SM00421">
    <property type="entry name" value="HTH_LUXR"/>
    <property type="match status" value="1"/>
</dbReference>
<reference evidence="6" key="1">
    <citation type="submission" date="2018-07" db="EMBL/GenBank/DDBJ databases">
        <title>Genome sequence of Erythrobacter strain YH-07, an antagonistic bacterium isolated from Yellow Sea.</title>
        <authorList>
            <person name="Tang T."/>
            <person name="Liu Q."/>
            <person name="Sun X."/>
        </authorList>
    </citation>
    <scope>NUCLEOTIDE SEQUENCE [LARGE SCALE GENOMIC DNA]</scope>
    <source>
        <strain evidence="6">YH-07</strain>
    </source>
</reference>
<evidence type="ECO:0000313" key="6">
    <source>
        <dbReference type="Proteomes" id="UP000254508"/>
    </source>
</evidence>
<dbReference type="PRINTS" id="PR00038">
    <property type="entry name" value="HTHLUXR"/>
</dbReference>
<proteinExistence type="predicted"/>
<sequence>MNGEFFADGLKKARPQYERTTADLHAQRLKERLSERENQVLQLLIGGFTGREIASRLNISVRTVDVYRVLINQKLDESESTFAFTRSYPPS</sequence>
<keyword evidence="6" id="KW-1185">Reference proteome</keyword>